<keyword evidence="3" id="KW-1185">Reference proteome</keyword>
<protein>
    <submittedName>
        <fullName evidence="2">Uncharacterized protein</fullName>
    </submittedName>
</protein>
<dbReference type="Proteomes" id="UP000239576">
    <property type="component" value="Unassembled WGS sequence"/>
</dbReference>
<feature type="signal peptide" evidence="1">
    <location>
        <begin position="1"/>
        <end position="25"/>
    </location>
</feature>
<evidence type="ECO:0000313" key="2">
    <source>
        <dbReference type="EMBL" id="PSB26954.1"/>
    </source>
</evidence>
<name>A0A2T1E2V8_9CYAN</name>
<dbReference type="AlphaFoldDB" id="A0A2T1E2V8"/>
<feature type="chain" id="PRO_5015463153" evidence="1">
    <location>
        <begin position="26"/>
        <end position="140"/>
    </location>
</feature>
<proteinExistence type="predicted"/>
<organism evidence="2 3">
    <name type="scientific">Stenomitos frigidus ULC18</name>
    <dbReference type="NCBI Taxonomy" id="2107698"/>
    <lineage>
        <taxon>Bacteria</taxon>
        <taxon>Bacillati</taxon>
        <taxon>Cyanobacteriota</taxon>
        <taxon>Cyanophyceae</taxon>
        <taxon>Leptolyngbyales</taxon>
        <taxon>Leptolyngbyaceae</taxon>
        <taxon>Stenomitos</taxon>
    </lineage>
</organism>
<reference evidence="3" key="1">
    <citation type="submission" date="2018-02" db="EMBL/GenBank/DDBJ databases">
        <authorList>
            <person name="Moore K."/>
            <person name="Momper L."/>
        </authorList>
    </citation>
    <scope>NUCLEOTIDE SEQUENCE [LARGE SCALE GENOMIC DNA]</scope>
    <source>
        <strain evidence="3">ULC18</strain>
    </source>
</reference>
<reference evidence="2 3" key="2">
    <citation type="submission" date="2018-03" db="EMBL/GenBank/DDBJ databases">
        <title>The ancient ancestry and fast evolution of plastids.</title>
        <authorList>
            <person name="Moore K.R."/>
            <person name="Magnabosco C."/>
            <person name="Momper L."/>
            <person name="Gold D.A."/>
            <person name="Bosak T."/>
            <person name="Fournier G.P."/>
        </authorList>
    </citation>
    <scope>NUCLEOTIDE SEQUENCE [LARGE SCALE GENOMIC DNA]</scope>
    <source>
        <strain evidence="2 3">ULC18</strain>
    </source>
</reference>
<sequence>MRFRWLVRVAIAAALITSLTQHTVAQTKTRSGVLLLNQVRELSTRSTTLSGGKLVDLETDPNFTGGAFPAIVNDAATILANYTVVRRGGYFPENRGIPRERQLTVVEAVYRIYSLPNGSELFLYRTPTENTAEYFIRKKS</sequence>
<evidence type="ECO:0000313" key="3">
    <source>
        <dbReference type="Proteomes" id="UP000239576"/>
    </source>
</evidence>
<evidence type="ECO:0000256" key="1">
    <source>
        <dbReference type="SAM" id="SignalP"/>
    </source>
</evidence>
<accession>A0A2T1E2V8</accession>
<keyword evidence="1" id="KW-0732">Signal</keyword>
<gene>
    <name evidence="2" type="ORF">C7B82_17485</name>
</gene>
<dbReference type="EMBL" id="PVWK01000098">
    <property type="protein sequence ID" value="PSB26954.1"/>
    <property type="molecule type" value="Genomic_DNA"/>
</dbReference>
<comment type="caution">
    <text evidence="2">The sequence shown here is derived from an EMBL/GenBank/DDBJ whole genome shotgun (WGS) entry which is preliminary data.</text>
</comment>